<evidence type="ECO:0000256" key="1">
    <source>
        <dbReference type="ARBA" id="ARBA00007957"/>
    </source>
</evidence>
<dbReference type="InterPro" id="IPR036390">
    <property type="entry name" value="WH_DNA-bd_sf"/>
</dbReference>
<dbReference type="InterPro" id="IPR036388">
    <property type="entry name" value="WH-like_DNA-bd_sf"/>
</dbReference>
<dbReference type="SUPFAM" id="SSF46785">
    <property type="entry name" value="Winged helix' DNA-binding domain"/>
    <property type="match status" value="1"/>
</dbReference>
<protein>
    <submittedName>
        <fullName evidence="7">Transcriptional repressor</fullName>
    </submittedName>
</protein>
<name>A0ABY6JBK7_9ENTR</name>
<dbReference type="InterPro" id="IPR043135">
    <property type="entry name" value="Fur_C"/>
</dbReference>
<evidence type="ECO:0000256" key="2">
    <source>
        <dbReference type="ARBA" id="ARBA00022491"/>
    </source>
</evidence>
<comment type="similarity">
    <text evidence="1">Belongs to the Fur family.</text>
</comment>
<keyword evidence="4" id="KW-0805">Transcription regulation</keyword>
<proteinExistence type="inferred from homology"/>
<keyword evidence="5" id="KW-0238">DNA-binding</keyword>
<evidence type="ECO:0000256" key="6">
    <source>
        <dbReference type="ARBA" id="ARBA00023163"/>
    </source>
</evidence>
<keyword evidence="8" id="KW-1185">Reference proteome</keyword>
<dbReference type="PANTHER" id="PTHR33202:SF6">
    <property type="entry name" value="ZINC UPTAKE REGULATION PROTEIN"/>
    <property type="match status" value="1"/>
</dbReference>
<sequence>MELNVTRQEQAELERLILEHDRIAQRFTRPRQMIYLFVRRAGNRGVGAYVLLEALKTYSPNARPATVYRALDYLLRLGLVVKIDSQSKFFARSPHSSQRLCLFMVCSVCGSVHEFNDPWCEKKIETTVSAAGSLLDRKAIEISVLCENCQPASAGAS</sequence>
<evidence type="ECO:0000256" key="5">
    <source>
        <dbReference type="ARBA" id="ARBA00023125"/>
    </source>
</evidence>
<evidence type="ECO:0000256" key="4">
    <source>
        <dbReference type="ARBA" id="ARBA00023015"/>
    </source>
</evidence>
<reference evidence="7 8" key="1">
    <citation type="submission" date="2021-05" db="EMBL/GenBank/DDBJ databases">
        <title>Isolation, identification, and the growth promoting effects of Pantoea dispersa strain YSD J2 from the aboveground leaves of Cyperus esculentus L.Var. Sativus.</title>
        <authorList>
            <person name="Wang S."/>
            <person name="Tang X.M."/>
            <person name="Huang Y.N."/>
        </authorList>
    </citation>
    <scope>NUCLEOTIDE SEQUENCE [LARGE SCALE GENOMIC DNA]</scope>
    <source>
        <strain evidence="8">YSD YN2</strain>
    </source>
</reference>
<dbReference type="Gene3D" id="3.30.1490.190">
    <property type="match status" value="1"/>
</dbReference>
<dbReference type="Pfam" id="PF01475">
    <property type="entry name" value="FUR"/>
    <property type="match status" value="1"/>
</dbReference>
<evidence type="ECO:0000313" key="8">
    <source>
        <dbReference type="Proteomes" id="UP001156318"/>
    </source>
</evidence>
<dbReference type="Proteomes" id="UP001156318">
    <property type="component" value="Chromosome"/>
</dbReference>
<keyword evidence="6" id="KW-0804">Transcription</keyword>
<evidence type="ECO:0000313" key="7">
    <source>
        <dbReference type="EMBL" id="UYU31211.1"/>
    </source>
</evidence>
<evidence type="ECO:0000256" key="3">
    <source>
        <dbReference type="ARBA" id="ARBA00022833"/>
    </source>
</evidence>
<keyword evidence="2" id="KW-0678">Repressor</keyword>
<dbReference type="PANTHER" id="PTHR33202">
    <property type="entry name" value="ZINC UPTAKE REGULATION PROTEIN"/>
    <property type="match status" value="1"/>
</dbReference>
<organism evidence="7 8">
    <name type="scientific">Siccibacter colletis</name>
    <dbReference type="NCBI Taxonomy" id="1505757"/>
    <lineage>
        <taxon>Bacteria</taxon>
        <taxon>Pseudomonadati</taxon>
        <taxon>Pseudomonadota</taxon>
        <taxon>Gammaproteobacteria</taxon>
        <taxon>Enterobacterales</taxon>
        <taxon>Enterobacteriaceae</taxon>
        <taxon>Siccibacter</taxon>
    </lineage>
</organism>
<dbReference type="EMBL" id="CP074352">
    <property type="protein sequence ID" value="UYU31211.1"/>
    <property type="molecule type" value="Genomic_DNA"/>
</dbReference>
<dbReference type="InterPro" id="IPR002481">
    <property type="entry name" value="FUR"/>
</dbReference>
<gene>
    <name evidence="7" type="ORF">KFZ77_15405</name>
</gene>
<accession>A0ABY6JBK7</accession>
<keyword evidence="3" id="KW-0862">Zinc</keyword>
<dbReference type="RefSeq" id="WP_264384689.1">
    <property type="nucleotide sequence ID" value="NZ_CP074352.1"/>
</dbReference>
<dbReference type="Gene3D" id="1.10.10.10">
    <property type="entry name" value="Winged helix-like DNA-binding domain superfamily/Winged helix DNA-binding domain"/>
    <property type="match status" value="1"/>
</dbReference>